<evidence type="ECO:0000313" key="9">
    <source>
        <dbReference type="EMBL" id="VHO05443.1"/>
    </source>
</evidence>
<name>A0A486XS92_9GAMM</name>
<evidence type="ECO:0000256" key="1">
    <source>
        <dbReference type="ARBA" id="ARBA00001974"/>
    </source>
</evidence>
<evidence type="ECO:0000256" key="5">
    <source>
        <dbReference type="ARBA" id="ARBA00023002"/>
    </source>
</evidence>
<dbReference type="Pfam" id="PF00890">
    <property type="entry name" value="FAD_binding_2"/>
    <property type="match status" value="1"/>
</dbReference>
<keyword evidence="4" id="KW-0274">FAD</keyword>
<comment type="similarity">
    <text evidence="2">Belongs to the GMC oxidoreductase family.</text>
</comment>
<dbReference type="EMBL" id="CAAJGR010000125">
    <property type="protein sequence ID" value="VHO05443.1"/>
    <property type="molecule type" value="Genomic_DNA"/>
</dbReference>
<sequence>MYFIHEEDFNPEQIRRVSQTTYDAVVVGGGTSGLISALTLIERGKTVAIIEAGPCLFFTHLSNTELRFQSDIVRQQRRRQEYNQLLSDGTRFGPNISVLGGRSMFWNGAAPRYQPHDFEGWPISLEDLNPHYNWIEEQFRVNTTAGETTLAARIIKTINRSLDITAVPGPFAYNDTKLHNAMLPSGVASGLAVFMRNTTEQSRLDAFDLFANSLAIDIQLNGNKASGVIVNLNNSHPTLLRAKTIVVACGGIESARLLANSSVPDPHRRIGVGLQEHLFYRSFWDGSHLYSSEQDSAIVFVPGKTQKSEQVEIHAPGGFLFATDNETQWKPENIERYEVMMRSFAATRKSDENRVSFQSANLGGASVTFIHTDFENQLREQMKATIASIGDALGMKLTRDGYANIGGSYHEAGGLDMGNDSKISVTDKHGRVHTMDNIYVVDASTFPRIGATNPHLTIGAISRKQTSKIPL</sequence>
<dbReference type="GO" id="GO:0050660">
    <property type="term" value="F:flavin adenine dinucleotide binding"/>
    <property type="evidence" value="ECO:0007669"/>
    <property type="project" value="InterPro"/>
</dbReference>
<feature type="domain" description="FAD-dependent oxidoreductase 2 FAD-binding" evidence="7">
    <location>
        <begin position="23"/>
        <end position="54"/>
    </location>
</feature>
<dbReference type="PANTHER" id="PTHR42784">
    <property type="entry name" value="PYRANOSE 2-OXIDASE"/>
    <property type="match status" value="1"/>
</dbReference>
<dbReference type="InterPro" id="IPR007867">
    <property type="entry name" value="GMC_OxRtase_C"/>
</dbReference>
<evidence type="ECO:0000259" key="7">
    <source>
        <dbReference type="Pfam" id="PF00890"/>
    </source>
</evidence>
<proteinExistence type="inferred from homology"/>
<dbReference type="InterPro" id="IPR036188">
    <property type="entry name" value="FAD/NAD-bd_sf"/>
</dbReference>
<dbReference type="InterPro" id="IPR051473">
    <property type="entry name" value="P2Ox-like"/>
</dbReference>
<gene>
    <name evidence="9" type="ORF">BAL341_2527</name>
</gene>
<evidence type="ECO:0000256" key="2">
    <source>
        <dbReference type="ARBA" id="ARBA00010790"/>
    </source>
</evidence>
<evidence type="ECO:0000256" key="4">
    <source>
        <dbReference type="ARBA" id="ARBA00022827"/>
    </source>
</evidence>
<accession>A0A486XS92</accession>
<dbReference type="InterPro" id="IPR003953">
    <property type="entry name" value="FAD-dep_OxRdtase_2_FAD-bd"/>
</dbReference>
<dbReference type="InterPro" id="IPR000172">
    <property type="entry name" value="GMC_OxRdtase_N"/>
</dbReference>
<dbReference type="PANTHER" id="PTHR42784:SF1">
    <property type="entry name" value="PYRANOSE 2-OXIDASE"/>
    <property type="match status" value="1"/>
</dbReference>
<dbReference type="SUPFAM" id="SSF51905">
    <property type="entry name" value="FAD/NAD(P)-binding domain"/>
    <property type="match status" value="1"/>
</dbReference>
<dbReference type="Pfam" id="PF00732">
    <property type="entry name" value="GMC_oxred_N"/>
    <property type="match status" value="1"/>
</dbReference>
<evidence type="ECO:0000256" key="3">
    <source>
        <dbReference type="ARBA" id="ARBA00022630"/>
    </source>
</evidence>
<comment type="cofactor">
    <cofactor evidence="1">
        <name>FAD</name>
        <dbReference type="ChEBI" id="CHEBI:57692"/>
    </cofactor>
</comment>
<keyword evidence="3" id="KW-0285">Flavoprotein</keyword>
<dbReference type="GO" id="GO:0016614">
    <property type="term" value="F:oxidoreductase activity, acting on CH-OH group of donors"/>
    <property type="evidence" value="ECO:0007669"/>
    <property type="project" value="InterPro"/>
</dbReference>
<dbReference type="Gene3D" id="3.50.50.60">
    <property type="entry name" value="FAD/NAD(P)-binding domain"/>
    <property type="match status" value="2"/>
</dbReference>
<dbReference type="Pfam" id="PF05199">
    <property type="entry name" value="GMC_oxred_C"/>
    <property type="match status" value="1"/>
</dbReference>
<protein>
    <submittedName>
        <fullName evidence="9">Glucose-methanol-choline (GMC) oxidoreductase:NAD binding site</fullName>
    </submittedName>
</protein>
<organism evidence="9">
    <name type="scientific">Rheinheimera sp. BAL341</name>
    <dbReference type="NCBI Taxonomy" id="1708203"/>
    <lineage>
        <taxon>Bacteria</taxon>
        <taxon>Pseudomonadati</taxon>
        <taxon>Pseudomonadota</taxon>
        <taxon>Gammaproteobacteria</taxon>
        <taxon>Chromatiales</taxon>
        <taxon>Chromatiaceae</taxon>
        <taxon>Rheinheimera</taxon>
    </lineage>
</organism>
<evidence type="ECO:0000259" key="6">
    <source>
        <dbReference type="Pfam" id="PF00732"/>
    </source>
</evidence>
<feature type="domain" description="Glucose-methanol-choline oxidoreductase C-terminal" evidence="8">
    <location>
        <begin position="396"/>
        <end position="461"/>
    </location>
</feature>
<evidence type="ECO:0000259" key="8">
    <source>
        <dbReference type="Pfam" id="PF05199"/>
    </source>
</evidence>
<keyword evidence="5" id="KW-0560">Oxidoreductase</keyword>
<feature type="domain" description="Glucose-methanol-choline oxidoreductase N-terminal" evidence="6">
    <location>
        <begin position="217"/>
        <end position="278"/>
    </location>
</feature>
<reference evidence="9" key="1">
    <citation type="submission" date="2019-04" db="EMBL/GenBank/DDBJ databases">
        <authorList>
            <person name="Brambilla D."/>
        </authorList>
    </citation>
    <scope>NUCLEOTIDE SEQUENCE</scope>
    <source>
        <strain evidence="9">BAL1</strain>
    </source>
</reference>
<dbReference type="AlphaFoldDB" id="A0A486XS92"/>